<dbReference type="Pfam" id="PF07690">
    <property type="entry name" value="MFS_1"/>
    <property type="match status" value="1"/>
</dbReference>
<evidence type="ECO:0000256" key="1">
    <source>
        <dbReference type="ARBA" id="ARBA00004651"/>
    </source>
</evidence>
<dbReference type="InterPro" id="IPR011701">
    <property type="entry name" value="MFS"/>
</dbReference>
<evidence type="ECO:0000256" key="4">
    <source>
        <dbReference type="ARBA" id="ARBA00022692"/>
    </source>
</evidence>
<feature type="transmembrane region" description="Helical" evidence="8">
    <location>
        <begin position="54"/>
        <end position="78"/>
    </location>
</feature>
<keyword evidence="11" id="KW-1185">Reference proteome</keyword>
<protein>
    <submittedName>
        <fullName evidence="10">MFS transporter</fullName>
    </submittedName>
</protein>
<dbReference type="PANTHER" id="PTHR23517">
    <property type="entry name" value="RESISTANCE PROTEIN MDTM, PUTATIVE-RELATED-RELATED"/>
    <property type="match status" value="1"/>
</dbReference>
<evidence type="ECO:0000256" key="3">
    <source>
        <dbReference type="ARBA" id="ARBA00022475"/>
    </source>
</evidence>
<feature type="transmembrane region" description="Helical" evidence="8">
    <location>
        <begin position="147"/>
        <end position="167"/>
    </location>
</feature>
<dbReference type="CDD" id="cd17329">
    <property type="entry name" value="MFS_MdtH_MDR_like"/>
    <property type="match status" value="1"/>
</dbReference>
<keyword evidence="6 8" id="KW-0472">Membrane</keyword>
<keyword evidence="3" id="KW-1003">Cell membrane</keyword>
<keyword evidence="5 8" id="KW-1133">Transmembrane helix</keyword>
<feature type="transmembrane region" description="Helical" evidence="8">
    <location>
        <begin position="264"/>
        <end position="284"/>
    </location>
</feature>
<dbReference type="PROSITE" id="PS50850">
    <property type="entry name" value="MFS"/>
    <property type="match status" value="1"/>
</dbReference>
<dbReference type="EMBL" id="JAAWWP010000021">
    <property type="protein sequence ID" value="NKI44690.1"/>
    <property type="molecule type" value="Genomic_DNA"/>
</dbReference>
<reference evidence="10 11" key="1">
    <citation type="submission" date="2020-04" db="EMBL/GenBank/DDBJ databases">
        <title>Phylogenetic Diversity and Antibacterial Activity against Ralstonia solanacearum of Endophytic Actinomycete Isolated from Moss.</title>
        <authorList>
            <person name="Zhuang X."/>
        </authorList>
    </citation>
    <scope>NUCLEOTIDE SEQUENCE [LARGE SCALE GENOMIC DNA]</scope>
    <source>
        <strain evidence="10 11">LD120</strain>
    </source>
</reference>
<dbReference type="PANTHER" id="PTHR23517:SF2">
    <property type="entry name" value="MULTIDRUG RESISTANCE PROTEIN MDTH"/>
    <property type="match status" value="1"/>
</dbReference>
<feature type="domain" description="Major facilitator superfamily (MFS) profile" evidence="9">
    <location>
        <begin position="20"/>
        <end position="408"/>
    </location>
</feature>
<evidence type="ECO:0000259" key="9">
    <source>
        <dbReference type="PROSITE" id="PS50850"/>
    </source>
</evidence>
<feature type="region of interest" description="Disordered" evidence="7">
    <location>
        <begin position="409"/>
        <end position="456"/>
    </location>
</feature>
<evidence type="ECO:0000256" key="8">
    <source>
        <dbReference type="SAM" id="Phobius"/>
    </source>
</evidence>
<comment type="caution">
    <text evidence="10">The sequence shown here is derived from an EMBL/GenBank/DDBJ whole genome shotgun (WGS) entry which is preliminary data.</text>
</comment>
<evidence type="ECO:0000256" key="2">
    <source>
        <dbReference type="ARBA" id="ARBA00022448"/>
    </source>
</evidence>
<feature type="compositionally biased region" description="Pro residues" evidence="7">
    <location>
        <begin position="439"/>
        <end position="456"/>
    </location>
</feature>
<feature type="compositionally biased region" description="Low complexity" evidence="7">
    <location>
        <begin position="419"/>
        <end position="438"/>
    </location>
</feature>
<feature type="transmembrane region" description="Helical" evidence="8">
    <location>
        <begin position="296"/>
        <end position="314"/>
    </location>
</feature>
<proteinExistence type="predicted"/>
<evidence type="ECO:0000256" key="6">
    <source>
        <dbReference type="ARBA" id="ARBA00023136"/>
    </source>
</evidence>
<evidence type="ECO:0000313" key="10">
    <source>
        <dbReference type="EMBL" id="NKI44690.1"/>
    </source>
</evidence>
<feature type="compositionally biased region" description="Acidic residues" evidence="7">
    <location>
        <begin position="409"/>
        <end position="418"/>
    </location>
</feature>
<sequence length="456" mass="47365">MAFAGLRASVRASTGGLPREFWWLWTNTLVNRLGSFVVTFLALYLTLERGFSASYAGLVAALYGLGGVISSIVGGVLADRIGRRPTLMIAQLSTAVSVAVLGFMTHPVAIAVLAFCVGMATNGSRPPIQAMMADIVPPKDRVRAFSLNYWALNLGFAVSSAGAGFIAEVSYHAAFLIEAGMTLICAVLTWSRIPESRPVVEAVKKTTGSAGAEKSEPAAVNLASVLRDGRFMAVVGLAFLLALVFQQGYVGLPVAMGEAGFTPADYGLAIAVNGVLIVVLQIPVTRFIEHRDPGRLLLVSSLIAGYGFGLTAFAGSVGTFALTVCVWTLAEIVNAPTQTGVVVRLSPTEGRGRYQGVYVMSWSVAALVAPLASGLVIDRFGADWLWVGCAVIGTAGAVGYGLLMRGLEDAEDTEDPEDAGATAVPHVPVGAAPVADPEAPSPPGPQTSPPSPTESV</sequence>
<organism evidence="10 11">
    <name type="scientific">Streptomyces physcomitrii</name>
    <dbReference type="NCBI Taxonomy" id="2724184"/>
    <lineage>
        <taxon>Bacteria</taxon>
        <taxon>Bacillati</taxon>
        <taxon>Actinomycetota</taxon>
        <taxon>Actinomycetes</taxon>
        <taxon>Kitasatosporales</taxon>
        <taxon>Streptomycetaceae</taxon>
        <taxon>Streptomyces</taxon>
    </lineage>
</organism>
<keyword evidence="4 8" id="KW-0812">Transmembrane</keyword>
<dbReference type="PROSITE" id="PS00216">
    <property type="entry name" value="SUGAR_TRANSPORT_1"/>
    <property type="match status" value="1"/>
</dbReference>
<dbReference type="InterPro" id="IPR036259">
    <property type="entry name" value="MFS_trans_sf"/>
</dbReference>
<dbReference type="InterPro" id="IPR020846">
    <property type="entry name" value="MFS_dom"/>
</dbReference>
<feature type="transmembrane region" description="Helical" evidence="8">
    <location>
        <begin position="98"/>
        <end position="121"/>
    </location>
</feature>
<evidence type="ECO:0000256" key="5">
    <source>
        <dbReference type="ARBA" id="ARBA00022989"/>
    </source>
</evidence>
<gene>
    <name evidence="10" type="ORF">HFV08_26285</name>
</gene>
<feature type="transmembrane region" description="Helical" evidence="8">
    <location>
        <begin position="231"/>
        <end position="252"/>
    </location>
</feature>
<dbReference type="InterPro" id="IPR005829">
    <property type="entry name" value="Sugar_transporter_CS"/>
</dbReference>
<dbReference type="Gene3D" id="1.20.1250.20">
    <property type="entry name" value="MFS general substrate transporter like domains"/>
    <property type="match status" value="1"/>
</dbReference>
<dbReference type="InterPro" id="IPR050171">
    <property type="entry name" value="MFS_Transporters"/>
</dbReference>
<dbReference type="Proteomes" id="UP000772196">
    <property type="component" value="Unassembled WGS sequence"/>
</dbReference>
<accession>A0ABX1H8L7</accession>
<feature type="transmembrane region" description="Helical" evidence="8">
    <location>
        <begin position="383"/>
        <end position="403"/>
    </location>
</feature>
<comment type="subcellular location">
    <subcellularLocation>
        <location evidence="1">Cell membrane</location>
        <topology evidence="1">Multi-pass membrane protein</topology>
    </subcellularLocation>
</comment>
<feature type="transmembrane region" description="Helical" evidence="8">
    <location>
        <begin position="29"/>
        <end position="47"/>
    </location>
</feature>
<evidence type="ECO:0000256" key="7">
    <source>
        <dbReference type="SAM" id="MobiDB-lite"/>
    </source>
</evidence>
<dbReference type="RefSeq" id="WP_168542949.1">
    <property type="nucleotide sequence ID" value="NZ_JAAWWP010000021.1"/>
</dbReference>
<name>A0ABX1H8L7_9ACTN</name>
<evidence type="ECO:0000313" key="11">
    <source>
        <dbReference type="Proteomes" id="UP000772196"/>
    </source>
</evidence>
<feature type="transmembrane region" description="Helical" evidence="8">
    <location>
        <begin position="357"/>
        <end position="377"/>
    </location>
</feature>
<dbReference type="SUPFAM" id="SSF103473">
    <property type="entry name" value="MFS general substrate transporter"/>
    <property type="match status" value="1"/>
</dbReference>
<keyword evidence="2" id="KW-0813">Transport</keyword>